<evidence type="ECO:0000256" key="1">
    <source>
        <dbReference type="SAM" id="Coils"/>
    </source>
</evidence>
<sequence length="1022" mass="117712">MLLMQAQENEVVLDEEQLLFIAGGQDNAVDDDVDESPVQGLALSVDNVFQAYECDVFDSDVDEAPTAQTMFITNLSSADPVYDEASLSYDSNILSEVHDHDNYQDDVYEHHEVHEMHDDVQPNCLVDTDAEYTSDTNMISYDHYVKDNTEPVVPNDAYAIIKNEMHEQTAQCVSLKAHTKVVDASLTAKLATYKEQLKLKCDEIERKDLLIAYDNLIADCLSKDVFYIATNSELTVSRFTEMHDARTVVQARCLELEAEIHKLNDKIQKMIIMNCLCNQKMKASIQGKDNAIKKLRMKISQLKESRSEANRTLDFRVLDFQIIQLTKKVAVLQEQNELFRVENAKIKQHYKELYDSIKITRAKHIEQITALLTENENLKVQINEKMKCVTMDYVKPKVLAPGMYAINVKLILSHCRNNREVHLDHLKHLKKSVETLREIVEEAREFCEKVHRTVRFRNDHFGAIMGYGDYVIGDSVISSVYYVEGLGHNLFSVRKFCDSDLEVAFRKLSCYVRDTDGVEIIKGKSKKHSHKPKAKNTIMEVLNTLHVDLCEPMRVHSINGKKYILVIGYDYSRFTWVDFLRIKDETLEFVTKFLTQIQVSHNKTIRFIRTDNGIKFVNQNLTEFYEKIGIFHQKSVPRTPQQNSVVERRNLTLVEATRTMLIFSKALMFLWAKFVATACYTQNRSLIHTHHNKTLYELVHEKKRDLTFLRVFGAFCYPTNDSEDIGKLQPTSDIRIFVGYAPSRKGYRIYNKRTRRIMKTIHIQFNDLSDPMAIVQIVGTPSSTTIDQDAPSKSYSPSSSVVQPPISHQGVAAEPTLKDNPFAQANNDPFVNVFVPEPTSNESSSRYQSKPTKKHLDVIKLVFRYLRETINWGLWYMKDTAMAQTSYADADLAGCQDTRRKVEYIPMSGCCAQILWMRSQLTDYGFACHKIPLYCDNQSAIALCCNSVQHSRSKHIDICHYFIQKQVDNGVVELYFVITDYQLTNIFTKALPRERFEFLLTRHGMKSMSPKTLKRLQNGEDE</sequence>
<dbReference type="GO" id="GO:0015074">
    <property type="term" value="P:DNA integration"/>
    <property type="evidence" value="ECO:0007669"/>
    <property type="project" value="InterPro"/>
</dbReference>
<dbReference type="EMBL" id="BKCJ010126568">
    <property type="protein sequence ID" value="GEX73343.1"/>
    <property type="molecule type" value="Genomic_DNA"/>
</dbReference>
<keyword evidence="1" id="KW-0175">Coiled coil</keyword>
<feature type="coiled-coil region" evidence="1">
    <location>
        <begin position="246"/>
        <end position="312"/>
    </location>
</feature>
<evidence type="ECO:0000256" key="2">
    <source>
        <dbReference type="SAM" id="MobiDB-lite"/>
    </source>
</evidence>
<comment type="caution">
    <text evidence="4">The sequence shown here is derived from an EMBL/GenBank/DDBJ whole genome shotgun (WGS) entry which is preliminary data.</text>
</comment>
<evidence type="ECO:0000259" key="3">
    <source>
        <dbReference type="PROSITE" id="PS50994"/>
    </source>
</evidence>
<dbReference type="InterPro" id="IPR036397">
    <property type="entry name" value="RNaseH_sf"/>
</dbReference>
<feature type="domain" description="Integrase catalytic" evidence="3">
    <location>
        <begin position="528"/>
        <end position="703"/>
    </location>
</feature>
<evidence type="ECO:0000313" key="4">
    <source>
        <dbReference type="EMBL" id="GEX73343.1"/>
    </source>
</evidence>
<dbReference type="PANTHER" id="PTHR42648">
    <property type="entry name" value="TRANSPOSASE, PUTATIVE-RELATED"/>
    <property type="match status" value="1"/>
</dbReference>
<dbReference type="InterPro" id="IPR012337">
    <property type="entry name" value="RNaseH-like_sf"/>
</dbReference>
<protein>
    <submittedName>
        <fullName evidence="4">Integrase, catalytic region, zinc finger, CCHC-type, peptidase aspartic, catalytic</fullName>
    </submittedName>
</protein>
<dbReference type="CDD" id="cd09272">
    <property type="entry name" value="RNase_HI_RT_Ty1"/>
    <property type="match status" value="1"/>
</dbReference>
<dbReference type="InterPro" id="IPR039537">
    <property type="entry name" value="Retrotran_Ty1/copia-like"/>
</dbReference>
<feature type="region of interest" description="Disordered" evidence="2">
    <location>
        <begin position="784"/>
        <end position="805"/>
    </location>
</feature>
<dbReference type="Gene3D" id="3.30.420.10">
    <property type="entry name" value="Ribonuclease H-like superfamily/Ribonuclease H"/>
    <property type="match status" value="1"/>
</dbReference>
<dbReference type="SUPFAM" id="SSF53098">
    <property type="entry name" value="Ribonuclease H-like"/>
    <property type="match status" value="1"/>
</dbReference>
<reference evidence="4" key="1">
    <citation type="journal article" date="2019" name="Sci. Rep.">
        <title>Draft genome of Tanacetum cinerariifolium, the natural source of mosquito coil.</title>
        <authorList>
            <person name="Yamashiro T."/>
            <person name="Shiraishi A."/>
            <person name="Satake H."/>
            <person name="Nakayama K."/>
        </authorList>
    </citation>
    <scope>NUCLEOTIDE SEQUENCE</scope>
</reference>
<accession>A0A699HE17</accession>
<name>A0A699HE17_TANCI</name>
<dbReference type="PROSITE" id="PS50994">
    <property type="entry name" value="INTEGRASE"/>
    <property type="match status" value="1"/>
</dbReference>
<dbReference type="PANTHER" id="PTHR42648:SF21">
    <property type="entry name" value="CYSTEINE-RICH RLK (RECEPTOR-LIKE PROTEIN KINASE) 8"/>
    <property type="match status" value="1"/>
</dbReference>
<feature type="compositionally biased region" description="Low complexity" evidence="2">
    <location>
        <begin position="791"/>
        <end position="805"/>
    </location>
</feature>
<dbReference type="GO" id="GO:0003676">
    <property type="term" value="F:nucleic acid binding"/>
    <property type="evidence" value="ECO:0007669"/>
    <property type="project" value="InterPro"/>
</dbReference>
<dbReference type="AlphaFoldDB" id="A0A699HE17"/>
<gene>
    <name evidence="4" type="ORF">Tci_345318</name>
</gene>
<dbReference type="InterPro" id="IPR001584">
    <property type="entry name" value="Integrase_cat-core"/>
</dbReference>
<organism evidence="4">
    <name type="scientific">Tanacetum cinerariifolium</name>
    <name type="common">Dalmatian daisy</name>
    <name type="synonym">Chrysanthemum cinerariifolium</name>
    <dbReference type="NCBI Taxonomy" id="118510"/>
    <lineage>
        <taxon>Eukaryota</taxon>
        <taxon>Viridiplantae</taxon>
        <taxon>Streptophyta</taxon>
        <taxon>Embryophyta</taxon>
        <taxon>Tracheophyta</taxon>
        <taxon>Spermatophyta</taxon>
        <taxon>Magnoliopsida</taxon>
        <taxon>eudicotyledons</taxon>
        <taxon>Gunneridae</taxon>
        <taxon>Pentapetalae</taxon>
        <taxon>asterids</taxon>
        <taxon>campanulids</taxon>
        <taxon>Asterales</taxon>
        <taxon>Asteraceae</taxon>
        <taxon>Asteroideae</taxon>
        <taxon>Anthemideae</taxon>
        <taxon>Anthemidinae</taxon>
        <taxon>Tanacetum</taxon>
    </lineage>
</organism>
<dbReference type="InterPro" id="IPR057670">
    <property type="entry name" value="SH3_retrovirus"/>
</dbReference>
<dbReference type="Pfam" id="PF00665">
    <property type="entry name" value="rve"/>
    <property type="match status" value="1"/>
</dbReference>
<proteinExistence type="predicted"/>
<dbReference type="Pfam" id="PF25597">
    <property type="entry name" value="SH3_retrovirus"/>
    <property type="match status" value="1"/>
</dbReference>